<sequence length="86" mass="9675">MSLSKLKGRLFMKLIQSVFAAFLTTMLLCILVLIGENLILSFMSPSVGFPSGLGIFFLVLLVSPILFLILSVVFYMNMDRFKDYLS</sequence>
<proteinExistence type="predicted"/>
<name>U6SRU1_9BACI</name>
<evidence type="ECO:0000256" key="1">
    <source>
        <dbReference type="SAM" id="Phobius"/>
    </source>
</evidence>
<keyword evidence="1" id="KW-0472">Membrane</keyword>
<dbReference type="Proteomes" id="UP000017170">
    <property type="component" value="Unassembled WGS sequence"/>
</dbReference>
<protein>
    <submittedName>
        <fullName evidence="2">Uncharacterized protein</fullName>
    </submittedName>
</protein>
<evidence type="ECO:0000313" key="2">
    <source>
        <dbReference type="EMBL" id="ERN54419.1"/>
    </source>
</evidence>
<organism evidence="2 3">
    <name type="scientific">Alkalihalophilus marmarensis DSM 21297</name>
    <dbReference type="NCBI Taxonomy" id="1188261"/>
    <lineage>
        <taxon>Bacteria</taxon>
        <taxon>Bacillati</taxon>
        <taxon>Bacillota</taxon>
        <taxon>Bacilli</taxon>
        <taxon>Bacillales</taxon>
        <taxon>Bacillaceae</taxon>
        <taxon>Alkalihalophilus</taxon>
    </lineage>
</organism>
<feature type="transmembrane region" description="Helical" evidence="1">
    <location>
        <begin position="12"/>
        <end position="34"/>
    </location>
</feature>
<reference evidence="2 3" key="1">
    <citation type="journal article" date="2013" name="Genome Announc.">
        <title>Genome Sequence of the Extreme Obligate Alkaliphile Bacillus marmarensis Strain DSM 21297.</title>
        <authorList>
            <person name="Wernick D.G."/>
            <person name="Choi K.Y."/>
            <person name="Tat C.A."/>
            <person name="Lafontaine Rivera J.G."/>
            <person name="Liao J.C."/>
        </authorList>
    </citation>
    <scope>NUCLEOTIDE SEQUENCE [LARGE SCALE GENOMIC DNA]</scope>
    <source>
        <strain evidence="2 3">DSM 21297</strain>
    </source>
</reference>
<keyword evidence="1" id="KW-1133">Transmembrane helix</keyword>
<feature type="transmembrane region" description="Helical" evidence="1">
    <location>
        <begin position="54"/>
        <end position="76"/>
    </location>
</feature>
<gene>
    <name evidence="2" type="ORF">A33I_08340</name>
</gene>
<keyword evidence="1" id="KW-0812">Transmembrane</keyword>
<accession>U6SRU1</accession>
<dbReference type="AlphaFoldDB" id="U6SRU1"/>
<keyword evidence="3" id="KW-1185">Reference proteome</keyword>
<dbReference type="PATRIC" id="fig|1188261.3.peg.1062"/>
<comment type="caution">
    <text evidence="2">The sequence shown here is derived from an EMBL/GenBank/DDBJ whole genome shotgun (WGS) entry which is preliminary data.</text>
</comment>
<evidence type="ECO:0000313" key="3">
    <source>
        <dbReference type="Proteomes" id="UP000017170"/>
    </source>
</evidence>
<dbReference type="EMBL" id="ATAE01000008">
    <property type="protein sequence ID" value="ERN54419.1"/>
    <property type="molecule type" value="Genomic_DNA"/>
</dbReference>